<evidence type="ECO:0000313" key="8">
    <source>
        <dbReference type="EMBL" id="CAH2244186.1"/>
    </source>
</evidence>
<keyword evidence="4" id="KW-1015">Disulfide bond</keyword>
<keyword evidence="5" id="KW-0325">Glycoprotein</keyword>
<dbReference type="GO" id="GO:0052689">
    <property type="term" value="F:carboxylic ester hydrolase activity"/>
    <property type="evidence" value="ECO:0007669"/>
    <property type="project" value="UniProtKB-KW"/>
</dbReference>
<reference evidence="8" key="1">
    <citation type="submission" date="2022-03" db="EMBL/GenBank/DDBJ databases">
        <authorList>
            <person name="Lindestad O."/>
        </authorList>
    </citation>
    <scope>NUCLEOTIDE SEQUENCE</scope>
</reference>
<feature type="signal peptide" evidence="6">
    <location>
        <begin position="1"/>
        <end position="24"/>
    </location>
</feature>
<dbReference type="EMBL" id="CAKXAJ010025809">
    <property type="protein sequence ID" value="CAH2244186.1"/>
    <property type="molecule type" value="Genomic_DNA"/>
</dbReference>
<evidence type="ECO:0000259" key="7">
    <source>
        <dbReference type="Pfam" id="PF00135"/>
    </source>
</evidence>
<proteinExistence type="inferred from homology"/>
<dbReference type="InterPro" id="IPR019826">
    <property type="entry name" value="Carboxylesterase_B_AS"/>
</dbReference>
<comment type="caution">
    <text evidence="8">The sequence shown here is derived from an EMBL/GenBank/DDBJ whole genome shotgun (WGS) entry which is preliminary data.</text>
</comment>
<dbReference type="InterPro" id="IPR002018">
    <property type="entry name" value="CarbesteraseB"/>
</dbReference>
<comment type="similarity">
    <text evidence="1 6">Belongs to the type-B carboxylesterase/lipase family.</text>
</comment>
<keyword evidence="2" id="KW-0719">Serine esterase</keyword>
<dbReference type="PROSITE" id="PS00122">
    <property type="entry name" value="CARBOXYLESTERASE_B_1"/>
    <property type="match status" value="1"/>
</dbReference>
<evidence type="ECO:0000256" key="3">
    <source>
        <dbReference type="ARBA" id="ARBA00022801"/>
    </source>
</evidence>
<protein>
    <recommendedName>
        <fullName evidence="6">Carboxylic ester hydrolase</fullName>
        <ecNumber evidence="6">3.1.1.-</ecNumber>
    </recommendedName>
</protein>
<keyword evidence="9" id="KW-1185">Reference proteome</keyword>
<dbReference type="Gene3D" id="3.40.50.1820">
    <property type="entry name" value="alpha/beta hydrolase"/>
    <property type="match status" value="1"/>
</dbReference>
<organism evidence="8 9">
    <name type="scientific">Pararge aegeria aegeria</name>
    <dbReference type="NCBI Taxonomy" id="348720"/>
    <lineage>
        <taxon>Eukaryota</taxon>
        <taxon>Metazoa</taxon>
        <taxon>Ecdysozoa</taxon>
        <taxon>Arthropoda</taxon>
        <taxon>Hexapoda</taxon>
        <taxon>Insecta</taxon>
        <taxon>Pterygota</taxon>
        <taxon>Neoptera</taxon>
        <taxon>Endopterygota</taxon>
        <taxon>Lepidoptera</taxon>
        <taxon>Glossata</taxon>
        <taxon>Ditrysia</taxon>
        <taxon>Papilionoidea</taxon>
        <taxon>Nymphalidae</taxon>
        <taxon>Satyrinae</taxon>
        <taxon>Satyrini</taxon>
        <taxon>Parargina</taxon>
        <taxon>Pararge</taxon>
    </lineage>
</organism>
<feature type="domain" description="Carboxylesterase type B" evidence="7">
    <location>
        <begin position="26"/>
        <end position="563"/>
    </location>
</feature>
<dbReference type="AlphaFoldDB" id="A0A8S4S267"/>
<dbReference type="InterPro" id="IPR029058">
    <property type="entry name" value="AB_hydrolase_fold"/>
</dbReference>
<dbReference type="EC" id="3.1.1.-" evidence="6"/>
<accession>A0A8S4S267</accession>
<dbReference type="InterPro" id="IPR050309">
    <property type="entry name" value="Type-B_Carboxylest/Lipase"/>
</dbReference>
<keyword evidence="6" id="KW-0732">Signal</keyword>
<feature type="chain" id="PRO_5035966074" description="Carboxylic ester hydrolase" evidence="6">
    <location>
        <begin position="25"/>
        <end position="587"/>
    </location>
</feature>
<keyword evidence="3 6" id="KW-0378">Hydrolase</keyword>
<dbReference type="Proteomes" id="UP000838756">
    <property type="component" value="Unassembled WGS sequence"/>
</dbReference>
<evidence type="ECO:0000256" key="5">
    <source>
        <dbReference type="ARBA" id="ARBA00023180"/>
    </source>
</evidence>
<name>A0A8S4S267_9NEOP</name>
<dbReference type="PANTHER" id="PTHR11559">
    <property type="entry name" value="CARBOXYLESTERASE"/>
    <property type="match status" value="1"/>
</dbReference>
<dbReference type="Pfam" id="PF00135">
    <property type="entry name" value="COesterase"/>
    <property type="match status" value="1"/>
</dbReference>
<evidence type="ECO:0000313" key="9">
    <source>
        <dbReference type="Proteomes" id="UP000838756"/>
    </source>
</evidence>
<sequence>MISCNHKIYTLVIVVVCLVNRVVGDVIVETKSGKVAGKEVKSIIRNESYFSFLSIPYAEPPIGKRRFKPPVPHLGWKDIYDAKKERKHCAQQFIPQRKVDRYGFWGDEDCLHLSIHTPNLPTNQHMEKPVIVFLYNENFRVSYNATKEYGPDFFMIEDVILVSLNYRLGFLGFASFEDTLIPGNNGIRDVLLALKWLKENIQYFGGNPHNITLMGNSGGAVIVDILLQSPKSKGLFSAAILQSGSSWHPSYIDTKPKQRAIALAQVLEVKPETSEELIEKLSDIDANKITDAELYLIHPDESMSTQRDIVQFGPVVEIDHDDAIVSKLPEDNLNKLSVPVMIGFNSREAIEINERYLHNPEYLRIADRYFIMTFPRRVDYHFDINAKIYKKAIKEIRNYYFNDGYIREDKPGEFLNYIGDIVSFYPIDYTVRKYTNTSYAPVYYYMFHYSGKLNFRKITSLNDALNIDGTWGASVGDELCYLFVCKKWRKVYKNLFDQEHSDEIKVLTMMVKLYTNFAKTGNPTPPGSNFIWKPASLENRECLIISDKLEIKSNLYEEKITFWDDFIEKYEKYAINGVVKDAVKNEL</sequence>
<evidence type="ECO:0000256" key="1">
    <source>
        <dbReference type="ARBA" id="ARBA00005964"/>
    </source>
</evidence>
<dbReference type="SUPFAM" id="SSF53474">
    <property type="entry name" value="alpha/beta-Hydrolases"/>
    <property type="match status" value="1"/>
</dbReference>
<evidence type="ECO:0000256" key="2">
    <source>
        <dbReference type="ARBA" id="ARBA00022487"/>
    </source>
</evidence>
<evidence type="ECO:0000256" key="6">
    <source>
        <dbReference type="RuleBase" id="RU361235"/>
    </source>
</evidence>
<evidence type="ECO:0000256" key="4">
    <source>
        <dbReference type="ARBA" id="ARBA00023157"/>
    </source>
</evidence>
<gene>
    <name evidence="8" type="primary">jg7426</name>
    <name evidence="8" type="ORF">PAEG_LOCUS20166</name>
</gene>
<dbReference type="OrthoDB" id="3200163at2759"/>